<name>A0AAX4JMF6_9TREE</name>
<dbReference type="AlphaFoldDB" id="A0AAX4JMF6"/>
<evidence type="ECO:0008006" key="4">
    <source>
        <dbReference type="Google" id="ProtNLM"/>
    </source>
</evidence>
<feature type="compositionally biased region" description="Polar residues" evidence="1">
    <location>
        <begin position="399"/>
        <end position="410"/>
    </location>
</feature>
<sequence>MIHIRMPEPPVNSLTPLIKQYQRLAPLLQISPLALASAIDIESESDMTDITIEEDPLVNLMDKLPEELRQQIWSEVLSHPSRELQLSVMLANRESYKKVVNRLYRHIKLNSSNARKYFYGLGENFNGPSAPEENWPVSGPGIIPLNLIGLSYYPSNKISPFIRKFTLCNLVESLTINDPESFLFLLEAASECWKYNMDTWRNRVLFDQIDSLTIESPIFIELDKKPLLWKNLLLEIWNIIKGDSIILKFPCNSINEKIKEETYKIALQKLGSPSSLGQQGRLLAQLIIYTTQLDGIDLNYIAASQVKIYLVSPNNNDSDTENSGGGGGGNSQWIGCNEKIHPECLSQEAQLRRFLRRHWLIGIDNTEYIGIPPEVETVEIFGVAAYNRRRCVTGRLSHENTSTSTQNSSDGDAESSGKISLPTVLYGALEGDEQLALEVNEKVKLSGIREETTVM</sequence>
<reference evidence="2 3" key="1">
    <citation type="submission" date="2024-01" db="EMBL/GenBank/DDBJ databases">
        <title>Comparative genomics of Cryptococcus and Kwoniella reveals pathogenesis evolution and contrasting modes of karyotype evolution via chromosome fusion or intercentromeric recombination.</title>
        <authorList>
            <person name="Coelho M.A."/>
            <person name="David-Palma M."/>
            <person name="Shea T."/>
            <person name="Bowers K."/>
            <person name="McGinley-Smith S."/>
            <person name="Mohammad A.W."/>
            <person name="Gnirke A."/>
            <person name="Yurkov A.M."/>
            <person name="Nowrousian M."/>
            <person name="Sun S."/>
            <person name="Cuomo C.A."/>
            <person name="Heitman J."/>
        </authorList>
    </citation>
    <scope>NUCLEOTIDE SEQUENCE [LARGE SCALE GENOMIC DNA]</scope>
    <source>
        <strain evidence="2 3">CBS 6074</strain>
    </source>
</reference>
<evidence type="ECO:0000256" key="1">
    <source>
        <dbReference type="SAM" id="MobiDB-lite"/>
    </source>
</evidence>
<evidence type="ECO:0000313" key="3">
    <source>
        <dbReference type="Proteomes" id="UP001355207"/>
    </source>
</evidence>
<organism evidence="2 3">
    <name type="scientific">Kwoniella dendrophila CBS 6074</name>
    <dbReference type="NCBI Taxonomy" id="1295534"/>
    <lineage>
        <taxon>Eukaryota</taxon>
        <taxon>Fungi</taxon>
        <taxon>Dikarya</taxon>
        <taxon>Basidiomycota</taxon>
        <taxon>Agaricomycotina</taxon>
        <taxon>Tremellomycetes</taxon>
        <taxon>Tremellales</taxon>
        <taxon>Cryptococcaceae</taxon>
        <taxon>Kwoniella</taxon>
    </lineage>
</organism>
<feature type="region of interest" description="Disordered" evidence="1">
    <location>
        <begin position="397"/>
        <end position="416"/>
    </location>
</feature>
<protein>
    <recommendedName>
        <fullName evidence="4">F-box domain-containing protein</fullName>
    </recommendedName>
</protein>
<accession>A0AAX4JMF6</accession>
<evidence type="ECO:0000313" key="2">
    <source>
        <dbReference type="EMBL" id="WWC86606.1"/>
    </source>
</evidence>
<dbReference type="RefSeq" id="XP_066073369.1">
    <property type="nucleotide sequence ID" value="XM_066217272.1"/>
</dbReference>
<dbReference type="GeneID" id="91092155"/>
<dbReference type="Proteomes" id="UP001355207">
    <property type="component" value="Chromosome 2"/>
</dbReference>
<dbReference type="EMBL" id="CP144099">
    <property type="protein sequence ID" value="WWC86606.1"/>
    <property type="molecule type" value="Genomic_DNA"/>
</dbReference>
<gene>
    <name evidence="2" type="ORF">L201_001483</name>
</gene>
<proteinExistence type="predicted"/>
<keyword evidence="3" id="KW-1185">Reference proteome</keyword>